<evidence type="ECO:0000313" key="2">
    <source>
        <dbReference type="Proteomes" id="UP000237347"/>
    </source>
</evidence>
<dbReference type="Proteomes" id="UP000237347">
    <property type="component" value="Unassembled WGS sequence"/>
</dbReference>
<organism evidence="1 2">
    <name type="scientific">Quercus suber</name>
    <name type="common">Cork oak</name>
    <dbReference type="NCBI Taxonomy" id="58331"/>
    <lineage>
        <taxon>Eukaryota</taxon>
        <taxon>Viridiplantae</taxon>
        <taxon>Streptophyta</taxon>
        <taxon>Embryophyta</taxon>
        <taxon>Tracheophyta</taxon>
        <taxon>Spermatophyta</taxon>
        <taxon>Magnoliopsida</taxon>
        <taxon>eudicotyledons</taxon>
        <taxon>Gunneridae</taxon>
        <taxon>Pentapetalae</taxon>
        <taxon>rosids</taxon>
        <taxon>fabids</taxon>
        <taxon>Fagales</taxon>
        <taxon>Fagaceae</taxon>
        <taxon>Quercus</taxon>
    </lineage>
</organism>
<proteinExistence type="predicted"/>
<dbReference type="EMBL" id="PKMF04000802">
    <property type="protein sequence ID" value="KAK7818998.1"/>
    <property type="molecule type" value="Genomic_DNA"/>
</dbReference>
<sequence>MKQTVVIQVSMDGQGNCFSNTEGEKARRKAMKIAVGLSGVESLALKGQNRDQIEVKGDNIDTVKLATLLRKKVGPACIVSVAEEKKEEKKDEKKDEPKIQCPHGPPYAFYEIRDPCYDTNVCSIL</sequence>
<dbReference type="InterPro" id="IPR044296">
    <property type="entry name" value="HIPP46"/>
</dbReference>
<protein>
    <submittedName>
        <fullName evidence="1">Heavy metal-associated isoprenylated plant protein 46</fullName>
    </submittedName>
</protein>
<reference evidence="1 2" key="1">
    <citation type="journal article" date="2018" name="Sci. Data">
        <title>The draft genome sequence of cork oak.</title>
        <authorList>
            <person name="Ramos A.M."/>
            <person name="Usie A."/>
            <person name="Barbosa P."/>
            <person name="Barros P.M."/>
            <person name="Capote T."/>
            <person name="Chaves I."/>
            <person name="Simoes F."/>
            <person name="Abreu I."/>
            <person name="Carrasquinho I."/>
            <person name="Faro C."/>
            <person name="Guimaraes J.B."/>
            <person name="Mendonca D."/>
            <person name="Nobrega F."/>
            <person name="Rodrigues L."/>
            <person name="Saibo N.J.M."/>
            <person name="Varela M.C."/>
            <person name="Egas C."/>
            <person name="Matos J."/>
            <person name="Miguel C.M."/>
            <person name="Oliveira M.M."/>
            <person name="Ricardo C.P."/>
            <person name="Goncalves S."/>
        </authorList>
    </citation>
    <scope>NUCLEOTIDE SEQUENCE [LARGE SCALE GENOMIC DNA]</scope>
    <source>
        <strain evidence="2">cv. HL8</strain>
    </source>
</reference>
<name>A0AAW0IXJ2_QUESU</name>
<gene>
    <name evidence="1" type="primary">HIPP46_3</name>
    <name evidence="1" type="ORF">CFP56_040737</name>
</gene>
<dbReference type="Gene3D" id="3.30.70.100">
    <property type="match status" value="1"/>
</dbReference>
<dbReference type="AlphaFoldDB" id="A0AAW0IXJ2"/>
<evidence type="ECO:0000313" key="1">
    <source>
        <dbReference type="EMBL" id="KAK7818998.1"/>
    </source>
</evidence>
<keyword evidence="2" id="KW-1185">Reference proteome</keyword>
<comment type="caution">
    <text evidence="1">The sequence shown here is derived from an EMBL/GenBank/DDBJ whole genome shotgun (WGS) entry which is preliminary data.</text>
</comment>
<accession>A0AAW0IXJ2</accession>
<dbReference type="PANTHER" id="PTHR46371">
    <property type="entry name" value="OS04G0464100 PROTEIN"/>
    <property type="match status" value="1"/>
</dbReference>